<dbReference type="FunFam" id="3.40.50.720:FF:000137">
    <property type="entry name" value="Hydroxysteroid (17-beta) dehydrogenase 3"/>
    <property type="match status" value="1"/>
</dbReference>
<keyword evidence="4" id="KW-0560">Oxidoreductase</keyword>
<dbReference type="Proteomes" id="UP000728185">
    <property type="component" value="Unassembled WGS sequence"/>
</dbReference>
<sequence length="305" mass="33523">MFCCISLAVLFVLWKVVWPLVKILSAYTIGVTLFSKRKGLKKAGEWAIVTGATDGIGKAYANELARDGLNIMLISRNSEKLDAVASQIREAYNVKTKVVQCDFTRTDIYSRLQTEVNQLSSIACLVNNVGMSYPYFDKYADADFTSLEFIHNLIACNVNSVACVTRIVLPKLLKQTSPGSAIINVSSMSGLTPFPYLALYGASKSFIVNLAEAIRLELIGTNVLVQTVCPMLVATNMSKVKSTGFFVPSPEEFASSALNMLGVEHVTSGWLGHALRSWCFLSIPGIFLPVVKSMHKRSVKRFKNQ</sequence>
<keyword evidence="7" id="KW-1185">Reference proteome</keyword>
<comment type="caution">
    <text evidence="6">The sequence shown here is derived from an EMBL/GenBank/DDBJ whole genome shotgun (WGS) entry which is preliminary data.</text>
</comment>
<dbReference type="PRINTS" id="PR00081">
    <property type="entry name" value="GDHRDH"/>
</dbReference>
<dbReference type="Pfam" id="PF00106">
    <property type="entry name" value="adh_short"/>
    <property type="match status" value="1"/>
</dbReference>
<dbReference type="InterPro" id="IPR020904">
    <property type="entry name" value="Sc_DH/Rdtase_CS"/>
</dbReference>
<dbReference type="PANTHER" id="PTHR43899:SF13">
    <property type="entry name" value="RH59310P"/>
    <property type="match status" value="1"/>
</dbReference>
<dbReference type="PIRSF" id="PIRSF000126">
    <property type="entry name" value="11-beta-HSD1"/>
    <property type="match status" value="1"/>
</dbReference>
<evidence type="ECO:0000256" key="5">
    <source>
        <dbReference type="RuleBase" id="RU000363"/>
    </source>
</evidence>
<evidence type="ECO:0000313" key="6">
    <source>
        <dbReference type="EMBL" id="KAA0189560.1"/>
    </source>
</evidence>
<dbReference type="PROSITE" id="PS00061">
    <property type="entry name" value="ADH_SHORT"/>
    <property type="match status" value="1"/>
</dbReference>
<accession>A0A8E0VI40</accession>
<comment type="subcellular location">
    <subcellularLocation>
        <location evidence="1">Endoplasmic reticulum</location>
    </subcellularLocation>
</comment>
<name>A0A8E0VI40_9TREM</name>
<organism evidence="6 7">
    <name type="scientific">Fasciolopsis buskii</name>
    <dbReference type="NCBI Taxonomy" id="27845"/>
    <lineage>
        <taxon>Eukaryota</taxon>
        <taxon>Metazoa</taxon>
        <taxon>Spiralia</taxon>
        <taxon>Lophotrochozoa</taxon>
        <taxon>Platyhelminthes</taxon>
        <taxon>Trematoda</taxon>
        <taxon>Digenea</taxon>
        <taxon>Plagiorchiida</taxon>
        <taxon>Echinostomata</taxon>
        <taxon>Echinostomatoidea</taxon>
        <taxon>Fasciolidae</taxon>
        <taxon>Fasciolopsis</taxon>
    </lineage>
</organism>
<evidence type="ECO:0000256" key="2">
    <source>
        <dbReference type="ARBA" id="ARBA00006484"/>
    </source>
</evidence>
<keyword evidence="3" id="KW-0521">NADP</keyword>
<dbReference type="InterPro" id="IPR036291">
    <property type="entry name" value="NAD(P)-bd_dom_sf"/>
</dbReference>
<dbReference type="AlphaFoldDB" id="A0A8E0VI40"/>
<evidence type="ECO:0000313" key="7">
    <source>
        <dbReference type="Proteomes" id="UP000728185"/>
    </source>
</evidence>
<comment type="similarity">
    <text evidence="2 5">Belongs to the short-chain dehydrogenases/reductases (SDR) family.</text>
</comment>
<evidence type="ECO:0000256" key="3">
    <source>
        <dbReference type="ARBA" id="ARBA00022857"/>
    </source>
</evidence>
<dbReference type="CDD" id="cd05356">
    <property type="entry name" value="17beta-HSD1_like_SDR_c"/>
    <property type="match status" value="1"/>
</dbReference>
<reference evidence="6" key="1">
    <citation type="submission" date="2019-05" db="EMBL/GenBank/DDBJ databases">
        <title>Annotation for the trematode Fasciolopsis buski.</title>
        <authorList>
            <person name="Choi Y.-J."/>
        </authorList>
    </citation>
    <scope>NUCLEOTIDE SEQUENCE</scope>
    <source>
        <strain evidence="6">HT</strain>
        <tissue evidence="6">Whole worm</tissue>
    </source>
</reference>
<evidence type="ECO:0000256" key="4">
    <source>
        <dbReference type="ARBA" id="ARBA00023002"/>
    </source>
</evidence>
<proteinExistence type="inferred from homology"/>
<evidence type="ECO:0000256" key="1">
    <source>
        <dbReference type="ARBA" id="ARBA00004240"/>
    </source>
</evidence>
<gene>
    <name evidence="6" type="ORF">FBUS_01187</name>
</gene>
<dbReference type="PRINTS" id="PR00080">
    <property type="entry name" value="SDRFAMILY"/>
</dbReference>
<protein>
    <submittedName>
        <fullName evidence="6">Steroid dehydrogenase</fullName>
    </submittedName>
</protein>
<dbReference type="InterPro" id="IPR051019">
    <property type="entry name" value="VLCFA-Steroid_DH"/>
</dbReference>
<dbReference type="EMBL" id="LUCM01007662">
    <property type="protein sequence ID" value="KAA0189560.1"/>
    <property type="molecule type" value="Genomic_DNA"/>
</dbReference>
<dbReference type="GO" id="GO:0005783">
    <property type="term" value="C:endoplasmic reticulum"/>
    <property type="evidence" value="ECO:0007669"/>
    <property type="project" value="UniProtKB-SubCell"/>
</dbReference>
<dbReference type="OrthoDB" id="5545019at2759"/>
<dbReference type="InterPro" id="IPR002347">
    <property type="entry name" value="SDR_fam"/>
</dbReference>
<dbReference type="PANTHER" id="PTHR43899">
    <property type="entry name" value="RH59310P"/>
    <property type="match status" value="1"/>
</dbReference>
<dbReference type="GO" id="GO:0016491">
    <property type="term" value="F:oxidoreductase activity"/>
    <property type="evidence" value="ECO:0007669"/>
    <property type="project" value="UniProtKB-KW"/>
</dbReference>
<dbReference type="Gene3D" id="3.40.50.720">
    <property type="entry name" value="NAD(P)-binding Rossmann-like Domain"/>
    <property type="match status" value="1"/>
</dbReference>
<dbReference type="SUPFAM" id="SSF51735">
    <property type="entry name" value="NAD(P)-binding Rossmann-fold domains"/>
    <property type="match status" value="1"/>
</dbReference>